<organism evidence="2 3">
    <name type="scientific">Mycena metata</name>
    <dbReference type="NCBI Taxonomy" id="1033252"/>
    <lineage>
        <taxon>Eukaryota</taxon>
        <taxon>Fungi</taxon>
        <taxon>Dikarya</taxon>
        <taxon>Basidiomycota</taxon>
        <taxon>Agaricomycotina</taxon>
        <taxon>Agaricomycetes</taxon>
        <taxon>Agaricomycetidae</taxon>
        <taxon>Agaricales</taxon>
        <taxon>Marasmiineae</taxon>
        <taxon>Mycenaceae</taxon>
        <taxon>Mycena</taxon>
    </lineage>
</organism>
<gene>
    <name evidence="2" type="ORF">B0H16DRAFT_1645792</name>
</gene>
<feature type="region of interest" description="Disordered" evidence="1">
    <location>
        <begin position="176"/>
        <end position="223"/>
    </location>
</feature>
<dbReference type="EMBL" id="JARKIB010000601">
    <property type="protein sequence ID" value="KAJ7697959.1"/>
    <property type="molecule type" value="Genomic_DNA"/>
</dbReference>
<dbReference type="Proteomes" id="UP001215598">
    <property type="component" value="Unassembled WGS sequence"/>
</dbReference>
<dbReference type="AlphaFoldDB" id="A0AAD7GPK1"/>
<name>A0AAD7GPK1_9AGAR</name>
<evidence type="ECO:0000313" key="3">
    <source>
        <dbReference type="Proteomes" id="UP001215598"/>
    </source>
</evidence>
<accession>A0AAD7GPK1</accession>
<reference evidence="2" key="1">
    <citation type="submission" date="2023-03" db="EMBL/GenBank/DDBJ databases">
        <title>Massive genome expansion in bonnet fungi (Mycena s.s.) driven by repeated elements and novel gene families across ecological guilds.</title>
        <authorList>
            <consortium name="Lawrence Berkeley National Laboratory"/>
            <person name="Harder C.B."/>
            <person name="Miyauchi S."/>
            <person name="Viragh M."/>
            <person name="Kuo A."/>
            <person name="Thoen E."/>
            <person name="Andreopoulos B."/>
            <person name="Lu D."/>
            <person name="Skrede I."/>
            <person name="Drula E."/>
            <person name="Henrissat B."/>
            <person name="Morin E."/>
            <person name="Kohler A."/>
            <person name="Barry K."/>
            <person name="LaButti K."/>
            <person name="Morin E."/>
            <person name="Salamov A."/>
            <person name="Lipzen A."/>
            <person name="Mereny Z."/>
            <person name="Hegedus B."/>
            <person name="Baldrian P."/>
            <person name="Stursova M."/>
            <person name="Weitz H."/>
            <person name="Taylor A."/>
            <person name="Grigoriev I.V."/>
            <person name="Nagy L.G."/>
            <person name="Martin F."/>
            <person name="Kauserud H."/>
        </authorList>
    </citation>
    <scope>NUCLEOTIDE SEQUENCE</scope>
    <source>
        <strain evidence="2">CBHHK182m</strain>
    </source>
</reference>
<evidence type="ECO:0000256" key="1">
    <source>
        <dbReference type="SAM" id="MobiDB-lite"/>
    </source>
</evidence>
<sequence>MTPTVTVYFYPLASPRIPKGFKDGPFHPDERLPEGPLQKYDIVCSAAPVPTPVDPSTREAYSTMLWLDHTDRRTIIAYKALGLPWGIRTNPTDICFKTLKMEFPSVDDAWIELKITGFMFSAANGYIYAFQRYEQEVAEACSTWTSLWATKDHLSRQFQESFGGAGESSLGNNFPIAGDSGFGSSSTPRQDSVPRDDSDHSSPAASDNAPPIPEPIRRRRIQP</sequence>
<keyword evidence="3" id="KW-1185">Reference proteome</keyword>
<comment type="caution">
    <text evidence="2">The sequence shown here is derived from an EMBL/GenBank/DDBJ whole genome shotgun (WGS) entry which is preliminary data.</text>
</comment>
<evidence type="ECO:0000313" key="2">
    <source>
        <dbReference type="EMBL" id="KAJ7697959.1"/>
    </source>
</evidence>
<protein>
    <submittedName>
        <fullName evidence="2">Uncharacterized protein</fullName>
    </submittedName>
</protein>
<proteinExistence type="predicted"/>